<name>A0A1Y1JT53_PLAGO</name>
<comment type="caution">
    <text evidence="2">The sequence shown here is derived from an EMBL/GenBank/DDBJ whole genome shotgun (WGS) entry which is preliminary data.</text>
</comment>
<keyword evidence="1" id="KW-0812">Transmembrane</keyword>
<accession>A0A1Y1JT53</accession>
<evidence type="ECO:0000313" key="3">
    <source>
        <dbReference type="Proteomes" id="UP000195521"/>
    </source>
</evidence>
<feature type="transmembrane region" description="Helical" evidence="1">
    <location>
        <begin position="260"/>
        <end position="279"/>
    </location>
</feature>
<keyword evidence="1" id="KW-0472">Membrane</keyword>
<dbReference type="InterPro" id="IPR008780">
    <property type="entry name" value="Plasmodium_Vir"/>
</dbReference>
<keyword evidence="3" id="KW-1185">Reference proteome</keyword>
<dbReference type="OrthoDB" id="389398at2759"/>
<dbReference type="GeneID" id="39745426"/>
<dbReference type="EMBL" id="BDQF01000516">
    <property type="protein sequence ID" value="GAW84618.1"/>
    <property type="molecule type" value="Genomic_DNA"/>
</dbReference>
<dbReference type="RefSeq" id="XP_028547207.1">
    <property type="nucleotide sequence ID" value="XM_028691406.1"/>
</dbReference>
<dbReference type="OMA" id="NCKSELR"/>
<gene>
    <name evidence="2" type="ORF">PGO_004020</name>
</gene>
<keyword evidence="1" id="KW-1133">Transmembrane helix</keyword>
<evidence type="ECO:0000256" key="1">
    <source>
        <dbReference type="SAM" id="Phobius"/>
    </source>
</evidence>
<proteinExistence type="predicted"/>
<protein>
    <submittedName>
        <fullName evidence="2">Variable surface protein</fullName>
    </submittedName>
</protein>
<organism evidence="2 3">
    <name type="scientific">Plasmodium gonderi</name>
    <dbReference type="NCBI Taxonomy" id="77519"/>
    <lineage>
        <taxon>Eukaryota</taxon>
        <taxon>Sar</taxon>
        <taxon>Alveolata</taxon>
        <taxon>Apicomplexa</taxon>
        <taxon>Aconoidasida</taxon>
        <taxon>Haemosporida</taxon>
        <taxon>Plasmodiidae</taxon>
        <taxon>Plasmodium</taxon>
        <taxon>Plasmodium (Plasmodium)</taxon>
    </lineage>
</organism>
<dbReference type="Proteomes" id="UP000195521">
    <property type="component" value="Unassembled WGS sequence"/>
</dbReference>
<sequence length="336" mass="40619">MKLPETNKTYINWKDYILFRKIFESLQISTQISEDIISFIVQNPVHVCVERNKFINICQIIRELFNIMSSNDSCKNGKCCNYINYYIREQIKQFFPLKVNDIFEHFKKYVESKKTNESYKTCMPEIKYIEEQEFDKMNELYQLYEYYESILNPDSEDNNDPNDCTELKEFIDEYNEIIGKHKEDIHFHKELNNLRCSIENNDLYNNCKSELRQISKNVIIQRDKNNCNAFVEKQYLKEYSEKNNTYFSASTYIPHANMNVIIPTTLSSVFLGIVLYIIYKFTASRNYLRNRFLRMREMNRNIIDETYQHEMCNKKHYHGALKEKCYNVSYVSERKY</sequence>
<dbReference type="Pfam" id="PF05795">
    <property type="entry name" value="Plasmodium_Vir"/>
    <property type="match status" value="1"/>
</dbReference>
<dbReference type="AlphaFoldDB" id="A0A1Y1JT53"/>
<reference evidence="3" key="1">
    <citation type="submission" date="2017-04" db="EMBL/GenBank/DDBJ databases">
        <title>Plasmodium gonderi genome.</title>
        <authorList>
            <person name="Arisue N."/>
            <person name="Honma H."/>
            <person name="Kawai S."/>
            <person name="Tougan T."/>
            <person name="Tanabe K."/>
            <person name="Horii T."/>
        </authorList>
    </citation>
    <scope>NUCLEOTIDE SEQUENCE [LARGE SCALE GENOMIC DNA]</scope>
    <source>
        <strain evidence="3">ATCC 30045</strain>
    </source>
</reference>
<evidence type="ECO:0000313" key="2">
    <source>
        <dbReference type="EMBL" id="GAW84618.1"/>
    </source>
</evidence>